<name>A0A4C1WIC8_EUMVA</name>
<gene>
    <name evidence="1" type="ORF">EVAR_40814_1</name>
</gene>
<reference evidence="1 2" key="1">
    <citation type="journal article" date="2019" name="Commun. Biol.">
        <title>The bagworm genome reveals a unique fibroin gene that provides high tensile strength.</title>
        <authorList>
            <person name="Kono N."/>
            <person name="Nakamura H."/>
            <person name="Ohtoshi R."/>
            <person name="Tomita M."/>
            <person name="Numata K."/>
            <person name="Arakawa K."/>
        </authorList>
    </citation>
    <scope>NUCLEOTIDE SEQUENCE [LARGE SCALE GENOMIC DNA]</scope>
</reference>
<organism evidence="1 2">
    <name type="scientific">Eumeta variegata</name>
    <name type="common">Bagworm moth</name>
    <name type="synonym">Eumeta japonica</name>
    <dbReference type="NCBI Taxonomy" id="151549"/>
    <lineage>
        <taxon>Eukaryota</taxon>
        <taxon>Metazoa</taxon>
        <taxon>Ecdysozoa</taxon>
        <taxon>Arthropoda</taxon>
        <taxon>Hexapoda</taxon>
        <taxon>Insecta</taxon>
        <taxon>Pterygota</taxon>
        <taxon>Neoptera</taxon>
        <taxon>Endopterygota</taxon>
        <taxon>Lepidoptera</taxon>
        <taxon>Glossata</taxon>
        <taxon>Ditrysia</taxon>
        <taxon>Tineoidea</taxon>
        <taxon>Psychidae</taxon>
        <taxon>Oiketicinae</taxon>
        <taxon>Eumeta</taxon>
    </lineage>
</organism>
<evidence type="ECO:0000313" key="1">
    <source>
        <dbReference type="EMBL" id="GBP50272.1"/>
    </source>
</evidence>
<protein>
    <submittedName>
        <fullName evidence="1">Uncharacterized protein</fullName>
    </submittedName>
</protein>
<evidence type="ECO:0000313" key="2">
    <source>
        <dbReference type="Proteomes" id="UP000299102"/>
    </source>
</evidence>
<dbReference type="EMBL" id="BGZK01000562">
    <property type="protein sequence ID" value="GBP50272.1"/>
    <property type="molecule type" value="Genomic_DNA"/>
</dbReference>
<sequence length="89" mass="9924">MRRRILLRAPRWAGSPRRPRLAEFNMTRAGAPPPPVSPVNSASGKILRYTFRNFDVAAFVSRTADALRNISPFFDGVTANFRSLHGAIN</sequence>
<comment type="caution">
    <text evidence="1">The sequence shown here is derived from an EMBL/GenBank/DDBJ whole genome shotgun (WGS) entry which is preliminary data.</text>
</comment>
<dbReference type="Proteomes" id="UP000299102">
    <property type="component" value="Unassembled WGS sequence"/>
</dbReference>
<keyword evidence="2" id="KW-1185">Reference proteome</keyword>
<dbReference type="AlphaFoldDB" id="A0A4C1WIC8"/>
<accession>A0A4C1WIC8</accession>
<proteinExistence type="predicted"/>